<proteinExistence type="predicted"/>
<dbReference type="Proteomes" id="UP000214973">
    <property type="component" value="Chromosome 1"/>
</dbReference>
<dbReference type="AlphaFoldDB" id="A0A239Y7S2"/>
<gene>
    <name evidence="2" type="ORF">SAMEA44547418_00049</name>
</gene>
<dbReference type="KEGG" id="vrm:44547418_00049"/>
<keyword evidence="1" id="KW-0732">Signal</keyword>
<reference evidence="2 3" key="1">
    <citation type="submission" date="2017-06" db="EMBL/GenBank/DDBJ databases">
        <authorList>
            <consortium name="Pathogen Informatics"/>
        </authorList>
    </citation>
    <scope>NUCLEOTIDE SEQUENCE [LARGE SCALE GENOMIC DNA]</scope>
    <source>
        <strain evidence="2 3">NCTC12018</strain>
    </source>
</reference>
<feature type="chain" id="PRO_5012082828" evidence="1">
    <location>
        <begin position="24"/>
        <end position="214"/>
    </location>
</feature>
<name>A0A239Y7S2_9FIRM</name>
<feature type="signal peptide" evidence="1">
    <location>
        <begin position="1"/>
        <end position="23"/>
    </location>
</feature>
<keyword evidence="3" id="KW-1185">Reference proteome</keyword>
<dbReference type="RefSeq" id="WP_095064690.1">
    <property type="nucleotide sequence ID" value="NZ_LT906470.1"/>
</dbReference>
<accession>A0A239Y7S2</accession>
<evidence type="ECO:0000256" key="1">
    <source>
        <dbReference type="SAM" id="SignalP"/>
    </source>
</evidence>
<organism evidence="2 3">
    <name type="scientific">Veillonella rodentium</name>
    <dbReference type="NCBI Taxonomy" id="248315"/>
    <lineage>
        <taxon>Bacteria</taxon>
        <taxon>Bacillati</taxon>
        <taxon>Bacillota</taxon>
        <taxon>Negativicutes</taxon>
        <taxon>Veillonellales</taxon>
        <taxon>Veillonellaceae</taxon>
        <taxon>Veillonella</taxon>
    </lineage>
</organism>
<sequence>MKLKKIMPVLALACVCVAGQADAARDVLMMPEQPAEPLNVIEAEVSVPAPDEEVRDVVNAFTQFQSDQTGKRIMDDTRIMSGQERYRNNVLYYMNVRRSWYIVSHRYKNDSYARMALDRLYNDYRQFFTEHGTVSVDGKSDYAQQIIDILERNTANVHNDELRAYMNEMVIFSLNEAMKDGNNRVKPVDEKGAPLMEDAHVVDLRTAINAPTVQ</sequence>
<protein>
    <submittedName>
        <fullName evidence="2">Uncharacterized protein</fullName>
    </submittedName>
</protein>
<evidence type="ECO:0000313" key="2">
    <source>
        <dbReference type="EMBL" id="SNV54274.1"/>
    </source>
</evidence>
<evidence type="ECO:0000313" key="3">
    <source>
        <dbReference type="Proteomes" id="UP000214973"/>
    </source>
</evidence>
<dbReference type="EMBL" id="LT906470">
    <property type="protein sequence ID" value="SNV54274.1"/>
    <property type="molecule type" value="Genomic_DNA"/>
</dbReference>